<organism evidence="7 8">
    <name type="scientific">Pseudanabaena yagii GIHE-NHR1</name>
    <dbReference type="NCBI Taxonomy" id="2722753"/>
    <lineage>
        <taxon>Bacteria</taxon>
        <taxon>Bacillati</taxon>
        <taxon>Cyanobacteriota</taxon>
        <taxon>Cyanophyceae</taxon>
        <taxon>Pseudanabaenales</taxon>
        <taxon>Pseudanabaenaceae</taxon>
        <taxon>Pseudanabaena</taxon>
        <taxon>Pseudanabaena yagii</taxon>
    </lineage>
</organism>
<evidence type="ECO:0000256" key="2">
    <source>
        <dbReference type="ARBA" id="ARBA00022603"/>
    </source>
</evidence>
<dbReference type="GO" id="GO:0032259">
    <property type="term" value="P:methylation"/>
    <property type="evidence" value="ECO:0007669"/>
    <property type="project" value="UniProtKB-KW"/>
</dbReference>
<keyword evidence="4" id="KW-0949">S-adenosyl-L-methionine</keyword>
<evidence type="ECO:0000256" key="4">
    <source>
        <dbReference type="ARBA" id="ARBA00022691"/>
    </source>
</evidence>
<feature type="domain" description="Type II methyltransferase M.TaqI-like" evidence="6">
    <location>
        <begin position="398"/>
        <end position="546"/>
    </location>
</feature>
<keyword evidence="8" id="KW-1185">Reference proteome</keyword>
<comment type="caution">
    <text evidence="7">The sequence shown here is derived from an EMBL/GenBank/DDBJ whole genome shotgun (WGS) entry which is preliminary data.</text>
</comment>
<gene>
    <name evidence="7" type="ORF">HC246_20605</name>
</gene>
<dbReference type="PANTHER" id="PTHR33841">
    <property type="entry name" value="DNA METHYLTRANSFERASE YEEA-RELATED"/>
    <property type="match status" value="1"/>
</dbReference>
<dbReference type="EMBL" id="JAAVJL010000003">
    <property type="protein sequence ID" value="NMF60362.1"/>
    <property type="molecule type" value="Genomic_DNA"/>
</dbReference>
<keyword evidence="3" id="KW-0808">Transferase</keyword>
<dbReference type="InterPro" id="IPR002052">
    <property type="entry name" value="DNA_methylase_N6_adenine_CS"/>
</dbReference>
<dbReference type="InterPro" id="IPR011639">
    <property type="entry name" value="MethylTrfase_TaqI-like_dom"/>
</dbReference>
<sequence>MGMVSGLYSTVLQLTSASKLPTTDRARILNDFAHNFGWTPSDILEIPSTNEFAKAHLIIEHGLENQAVITFLQRRYSDLNYEERKRLLNISYNNLVDWHIQIESDQISYIFNRCDPEKIVETRHISHDNLDNLRSKAFEQISGKRQNPNLPALDDALINTISFWKRNLYSEMGNSISNRELSALFNAIIFTRAVEDNFRRLYPFRAEEFSNSQALFENVIQSRGEQLTIRKAIFRTLEYFDQKEIPQYLIDESLLSVFDGLDGQTLEVLVRDFYRIKYAKPYKYDFSLISKHALSRIYERYTSLLRFTENDADQLSFFPPLPDEIQNKAHGSVYTPQFIAGFFARYLREQMPPMEFKRLRTLEPAIGSGIFLRTLLEIQCDPTQGGITTEFIETAFSNVTGLDIDPNACHSALLSLSLLYLVLTDKLPSNLEIKVEEAIKYTQDHPELKNSFGAVIANPPFVSLGDQNEATRARVADFMGTTSQGKVDLSLAFLKIAIESLKPGGYGLFVLPHKFLLSKSDSGIRNLISQTAWIRCLVDLSAIQVFGDVNTYVILLIFQKRYSLDQAPMATIAQCQELLGKALQDIVEGRQSETKFYNIFNVNQDVFESDEWIIQTPTTASIERKLKLLPTIGEFMNIRVGVQTGSNEVFIVPRWQIPKGEDGIFIPFLSDREMESYTTPKQTESYLFYPYAEGKKLNEDDLKLRYPKTWEYLLQHKVKLEARAAVRKNQVLWWELERSRSEYLQQAKIVSPHLAIMPRFSIDSAGKFAVVRSPVIFPKERNVESELLRYFAAVLNSSVCYRYISEHSHKYGSGYSMLEPKSLLKTPVPDPTKVNSSTMHNLLLLVDKRLLASGSEIIDIETEIDHIVADLYGFSEEELAIYGNSR</sequence>
<dbReference type="Gene3D" id="3.40.50.150">
    <property type="entry name" value="Vaccinia Virus protein VP39"/>
    <property type="match status" value="1"/>
</dbReference>
<protein>
    <recommendedName>
        <fullName evidence="1">site-specific DNA-methyltransferase (adenine-specific)</fullName>
        <ecNumber evidence="1">2.1.1.72</ecNumber>
    </recommendedName>
</protein>
<comment type="catalytic activity">
    <reaction evidence="5">
        <text>a 2'-deoxyadenosine in DNA + S-adenosyl-L-methionine = an N(6)-methyl-2'-deoxyadenosine in DNA + S-adenosyl-L-homocysteine + H(+)</text>
        <dbReference type="Rhea" id="RHEA:15197"/>
        <dbReference type="Rhea" id="RHEA-COMP:12418"/>
        <dbReference type="Rhea" id="RHEA-COMP:12419"/>
        <dbReference type="ChEBI" id="CHEBI:15378"/>
        <dbReference type="ChEBI" id="CHEBI:57856"/>
        <dbReference type="ChEBI" id="CHEBI:59789"/>
        <dbReference type="ChEBI" id="CHEBI:90615"/>
        <dbReference type="ChEBI" id="CHEBI:90616"/>
        <dbReference type="EC" id="2.1.1.72"/>
    </reaction>
</comment>
<evidence type="ECO:0000313" key="8">
    <source>
        <dbReference type="Proteomes" id="UP000738376"/>
    </source>
</evidence>
<evidence type="ECO:0000259" key="6">
    <source>
        <dbReference type="Pfam" id="PF07669"/>
    </source>
</evidence>
<keyword evidence="2 7" id="KW-0489">Methyltransferase</keyword>
<dbReference type="InterPro" id="IPR050953">
    <property type="entry name" value="N4_N6_ade-DNA_methylase"/>
</dbReference>
<name>A0ABX1LVZ2_9CYAN</name>
<evidence type="ECO:0000256" key="1">
    <source>
        <dbReference type="ARBA" id="ARBA00011900"/>
    </source>
</evidence>
<dbReference type="Pfam" id="PF07669">
    <property type="entry name" value="Eco57I"/>
    <property type="match status" value="1"/>
</dbReference>
<dbReference type="PROSITE" id="PS00092">
    <property type="entry name" value="N6_MTASE"/>
    <property type="match status" value="1"/>
</dbReference>
<dbReference type="Proteomes" id="UP000738376">
    <property type="component" value="Unassembled WGS sequence"/>
</dbReference>
<dbReference type="PRINTS" id="PR00507">
    <property type="entry name" value="N12N6MTFRASE"/>
</dbReference>
<dbReference type="EC" id="2.1.1.72" evidence="1"/>
<evidence type="ECO:0000313" key="7">
    <source>
        <dbReference type="EMBL" id="NMF60362.1"/>
    </source>
</evidence>
<dbReference type="RefSeq" id="WP_169365329.1">
    <property type="nucleotide sequence ID" value="NZ_JAAVJL010000003.1"/>
</dbReference>
<dbReference type="CDD" id="cd02440">
    <property type="entry name" value="AdoMet_MTases"/>
    <property type="match status" value="1"/>
</dbReference>
<evidence type="ECO:0000256" key="5">
    <source>
        <dbReference type="ARBA" id="ARBA00047942"/>
    </source>
</evidence>
<dbReference type="PANTHER" id="PTHR33841:SF1">
    <property type="entry name" value="DNA METHYLTRANSFERASE A"/>
    <property type="match status" value="1"/>
</dbReference>
<accession>A0ABX1LVZ2</accession>
<evidence type="ECO:0000256" key="3">
    <source>
        <dbReference type="ARBA" id="ARBA00022679"/>
    </source>
</evidence>
<dbReference type="SUPFAM" id="SSF53335">
    <property type="entry name" value="S-adenosyl-L-methionine-dependent methyltransferases"/>
    <property type="match status" value="1"/>
</dbReference>
<reference evidence="7 8" key="1">
    <citation type="submission" date="2020-03" db="EMBL/GenBank/DDBJ databases">
        <title>Draft Genome Sequence of 2-Methylisoborneol Producing Pseudanabaena yagii Strain GIHE-NHR1 Isolated from North Han River in South Korea.</title>
        <authorList>
            <person name="Jeong J."/>
        </authorList>
    </citation>
    <scope>NUCLEOTIDE SEQUENCE [LARGE SCALE GENOMIC DNA]</scope>
    <source>
        <strain evidence="7 8">GIHE-NHR1</strain>
    </source>
</reference>
<dbReference type="GO" id="GO:0008168">
    <property type="term" value="F:methyltransferase activity"/>
    <property type="evidence" value="ECO:0007669"/>
    <property type="project" value="UniProtKB-KW"/>
</dbReference>
<proteinExistence type="predicted"/>
<dbReference type="InterPro" id="IPR029063">
    <property type="entry name" value="SAM-dependent_MTases_sf"/>
</dbReference>